<name>A0A919WI84_9BACI</name>
<keyword evidence="2" id="KW-1185">Reference proteome</keyword>
<organism evidence="1 2">
    <name type="scientific">Robertmurraya siralis</name>
    <dbReference type="NCBI Taxonomy" id="77777"/>
    <lineage>
        <taxon>Bacteria</taxon>
        <taxon>Bacillati</taxon>
        <taxon>Bacillota</taxon>
        <taxon>Bacilli</taxon>
        <taxon>Bacillales</taxon>
        <taxon>Bacillaceae</taxon>
        <taxon>Robertmurraya</taxon>
    </lineage>
</organism>
<protein>
    <recommendedName>
        <fullName evidence="3">Peptide ABC transporter permease</fullName>
    </recommendedName>
</protein>
<reference evidence="1" key="1">
    <citation type="submission" date="2021-03" db="EMBL/GenBank/DDBJ databases">
        <title>Antimicrobial resistance genes in bacteria isolated from Japanese honey, and their potential for conferring macrolide and lincosamide resistance in the American foulbrood pathogen Paenibacillus larvae.</title>
        <authorList>
            <person name="Okamoto M."/>
            <person name="Kumagai M."/>
            <person name="Kanamori H."/>
            <person name="Takamatsu D."/>
        </authorList>
    </citation>
    <scope>NUCLEOTIDE SEQUENCE</scope>
    <source>
        <strain evidence="1">J27TS8</strain>
    </source>
</reference>
<evidence type="ECO:0000313" key="1">
    <source>
        <dbReference type="EMBL" id="GIN62202.1"/>
    </source>
</evidence>
<accession>A0A919WI84</accession>
<evidence type="ECO:0008006" key="3">
    <source>
        <dbReference type="Google" id="ProtNLM"/>
    </source>
</evidence>
<dbReference type="EMBL" id="BORC01000003">
    <property type="protein sequence ID" value="GIN62202.1"/>
    <property type="molecule type" value="Genomic_DNA"/>
</dbReference>
<comment type="caution">
    <text evidence="1">The sequence shown here is derived from an EMBL/GenBank/DDBJ whole genome shotgun (WGS) entry which is preliminary data.</text>
</comment>
<evidence type="ECO:0000313" key="2">
    <source>
        <dbReference type="Proteomes" id="UP000682111"/>
    </source>
</evidence>
<dbReference type="Proteomes" id="UP000682111">
    <property type="component" value="Unassembled WGS sequence"/>
</dbReference>
<proteinExistence type="predicted"/>
<sequence length="394" mass="46648">MMNDIERIILDLEQVKLNQYWPGFEKVAYALYDETSAYIFNHPNFDNQQVVDKKEKFHACTLIMYEGYPTAIVDLRLFKHYEDLYSILVHELFHGYQHLKGEKRFPDELMGISYPITVENVELRNQERLSLFHALMEKEPLTKKEYLNTFIARRQQRELQLGAYLEYENLIETIEGPAWYVEFHAYYETSQLEFSTVLQKYGEPLINQYQSTVNIRRSCYSSGLFMCLLLDELSPGWKENFFSTEKTIYQYVKELSVFDAPFRTIEVSSDTERVVHAVFQNKEDEFTMFNEEEGIHLMIIGNMEATSFDPMNIVMFAGKFLHKNFLKVKIQEREYLFAQPVVAYGEKLRQFDKLQLKLEQEPIERDSSLFIEGIGDIKGTVEKKGNQLYLYIED</sequence>
<dbReference type="AlphaFoldDB" id="A0A919WI84"/>
<gene>
    <name evidence="1" type="ORF">J27TS8_21950</name>
</gene>
<dbReference type="RefSeq" id="WP_212933649.1">
    <property type="nucleotide sequence ID" value="NZ_BORC01000003.1"/>
</dbReference>